<reference evidence="10 11" key="1">
    <citation type="journal article" date="2024" name="Nat. Commun.">
        <title>Phylogenomics reveals the evolutionary origins of lichenization in chlorophyte algae.</title>
        <authorList>
            <person name="Puginier C."/>
            <person name="Libourel C."/>
            <person name="Otte J."/>
            <person name="Skaloud P."/>
            <person name="Haon M."/>
            <person name="Grisel S."/>
            <person name="Petersen M."/>
            <person name="Berrin J.G."/>
            <person name="Delaux P.M."/>
            <person name="Dal Grande F."/>
            <person name="Keller J."/>
        </authorList>
    </citation>
    <scope>NUCLEOTIDE SEQUENCE [LARGE SCALE GENOMIC DNA]</scope>
    <source>
        <strain evidence="10 11">SAG 216-7</strain>
    </source>
</reference>
<dbReference type="Pfam" id="PF01399">
    <property type="entry name" value="PCI"/>
    <property type="match status" value="1"/>
</dbReference>
<dbReference type="EMBL" id="JALJOT010000009">
    <property type="protein sequence ID" value="KAK9907779.1"/>
    <property type="molecule type" value="Genomic_DNA"/>
</dbReference>
<evidence type="ECO:0000313" key="10">
    <source>
        <dbReference type="EMBL" id="KAK9907779.1"/>
    </source>
</evidence>
<dbReference type="Pfam" id="PF22788">
    <property type="entry name" value="COP9_hel_rpt"/>
    <property type="match status" value="1"/>
</dbReference>
<comment type="similarity">
    <text evidence="3">Belongs to the CSN3 family.</text>
</comment>
<dbReference type="InterPro" id="IPR050756">
    <property type="entry name" value="CSN3"/>
</dbReference>
<dbReference type="PROSITE" id="PS50250">
    <property type="entry name" value="PCI"/>
    <property type="match status" value="1"/>
</dbReference>
<evidence type="ECO:0000259" key="9">
    <source>
        <dbReference type="PROSITE" id="PS50250"/>
    </source>
</evidence>
<accession>A0ABR2YM04</accession>
<evidence type="ECO:0000313" key="11">
    <source>
        <dbReference type="Proteomes" id="UP001491310"/>
    </source>
</evidence>
<protein>
    <recommendedName>
        <fullName evidence="4">COP9 signalosome complex subunit 3</fullName>
    </recommendedName>
</protein>
<comment type="subcellular location">
    <subcellularLocation>
        <location evidence="2">Cytoplasm</location>
    </subcellularLocation>
    <subcellularLocation>
        <location evidence="1">Nucleus</location>
    </subcellularLocation>
</comment>
<evidence type="ECO:0000256" key="8">
    <source>
        <dbReference type="SAM" id="MobiDB-lite"/>
    </source>
</evidence>
<keyword evidence="7" id="KW-0539">Nucleus</keyword>
<keyword evidence="5" id="KW-0963">Cytoplasm</keyword>
<gene>
    <name evidence="10" type="ORF">WJX75_009857</name>
</gene>
<organism evidence="10 11">
    <name type="scientific">Coccomyxa subellipsoidea</name>
    <dbReference type="NCBI Taxonomy" id="248742"/>
    <lineage>
        <taxon>Eukaryota</taxon>
        <taxon>Viridiplantae</taxon>
        <taxon>Chlorophyta</taxon>
        <taxon>core chlorophytes</taxon>
        <taxon>Trebouxiophyceae</taxon>
        <taxon>Trebouxiophyceae incertae sedis</taxon>
        <taxon>Coccomyxaceae</taxon>
        <taxon>Coccomyxa</taxon>
    </lineage>
</organism>
<keyword evidence="6" id="KW-0736">Signalosome</keyword>
<dbReference type="PANTHER" id="PTHR10758">
    <property type="entry name" value="26S PROTEASOME NON-ATPASE REGULATORY SUBUNIT 3/COP9 SIGNALOSOME COMPLEX SUBUNIT 3"/>
    <property type="match status" value="1"/>
</dbReference>
<sequence>MTHSLGYLVLLDARGGSPNPPHLDAAFVKLAVDFIRDCEESQIRIAREQFVSMCRKLKEQYLLMETPRQAVLPLRTALGKLADSTSLVTPLHADLCQMCVLSKCYSAALPVLDQEVDDVDPKKTAMTAKDFLLFGYYGGLVYTGLKNYSKALNMFLYTLTAPTMVVNAITMAAYKRYVLVSLIHAGSLRGLPKYAPAAVTRSTKTECAPYQDFASAYSKSDEDLHKAVTAHSQAFADDGNAGLVKLALSARTMRAIQKLTQTYLTLSLADIAAQVGLGSAAEAEQHILRMIDGGQVFARIDEAAGMVRFLEDPERYDTAKVVQRIDGQIQQSIAISGRLMDINQRISTNKGYLNKAGGKDRHTRMEDMGDFGSGPEQMAYQFNP</sequence>
<feature type="compositionally biased region" description="Basic and acidic residues" evidence="8">
    <location>
        <begin position="357"/>
        <end position="367"/>
    </location>
</feature>
<dbReference type="SMART" id="SM00088">
    <property type="entry name" value="PINT"/>
    <property type="match status" value="1"/>
</dbReference>
<evidence type="ECO:0000256" key="1">
    <source>
        <dbReference type="ARBA" id="ARBA00004123"/>
    </source>
</evidence>
<name>A0ABR2YM04_9CHLO</name>
<dbReference type="InterPro" id="IPR000717">
    <property type="entry name" value="PCI_dom"/>
</dbReference>
<evidence type="ECO:0000256" key="4">
    <source>
        <dbReference type="ARBA" id="ARBA00014878"/>
    </source>
</evidence>
<dbReference type="InterPro" id="IPR036390">
    <property type="entry name" value="WH_DNA-bd_sf"/>
</dbReference>
<evidence type="ECO:0000256" key="7">
    <source>
        <dbReference type="ARBA" id="ARBA00023242"/>
    </source>
</evidence>
<dbReference type="Proteomes" id="UP001491310">
    <property type="component" value="Unassembled WGS sequence"/>
</dbReference>
<proteinExistence type="inferred from homology"/>
<dbReference type="PANTHER" id="PTHR10758:SF1">
    <property type="entry name" value="COP9 SIGNALOSOME COMPLEX SUBUNIT 3"/>
    <property type="match status" value="1"/>
</dbReference>
<comment type="caution">
    <text evidence="10">The sequence shown here is derived from an EMBL/GenBank/DDBJ whole genome shotgun (WGS) entry which is preliminary data.</text>
</comment>
<feature type="region of interest" description="Disordered" evidence="8">
    <location>
        <begin position="353"/>
        <end position="384"/>
    </location>
</feature>
<dbReference type="InterPro" id="IPR055089">
    <property type="entry name" value="COP9_N"/>
</dbReference>
<evidence type="ECO:0000256" key="3">
    <source>
        <dbReference type="ARBA" id="ARBA00007084"/>
    </source>
</evidence>
<dbReference type="SUPFAM" id="SSF46785">
    <property type="entry name" value="Winged helix' DNA-binding domain"/>
    <property type="match status" value="1"/>
</dbReference>
<keyword evidence="11" id="KW-1185">Reference proteome</keyword>
<feature type="domain" description="PCI" evidence="9">
    <location>
        <begin position="147"/>
        <end position="314"/>
    </location>
</feature>
<evidence type="ECO:0000256" key="2">
    <source>
        <dbReference type="ARBA" id="ARBA00004496"/>
    </source>
</evidence>
<evidence type="ECO:0000256" key="6">
    <source>
        <dbReference type="ARBA" id="ARBA00022790"/>
    </source>
</evidence>
<evidence type="ECO:0000256" key="5">
    <source>
        <dbReference type="ARBA" id="ARBA00022490"/>
    </source>
</evidence>